<gene>
    <name evidence="1" type="ORF">KIPB_010937</name>
</gene>
<evidence type="ECO:0000313" key="2">
    <source>
        <dbReference type="Proteomes" id="UP000265618"/>
    </source>
</evidence>
<comment type="caution">
    <text evidence="1">The sequence shown here is derived from an EMBL/GenBank/DDBJ whole genome shotgun (WGS) entry which is preliminary data.</text>
</comment>
<reference evidence="1 2" key="1">
    <citation type="journal article" date="2018" name="PLoS ONE">
        <title>The draft genome of Kipferlia bialata reveals reductive genome evolution in fornicate parasites.</title>
        <authorList>
            <person name="Tanifuji G."/>
            <person name="Takabayashi S."/>
            <person name="Kume K."/>
            <person name="Takagi M."/>
            <person name="Nakayama T."/>
            <person name="Kamikawa R."/>
            <person name="Inagaki Y."/>
            <person name="Hashimoto T."/>
        </authorList>
    </citation>
    <scope>NUCLEOTIDE SEQUENCE [LARGE SCALE GENOMIC DNA]</scope>
    <source>
        <strain evidence="1">NY0173</strain>
    </source>
</reference>
<sequence length="159" mass="16896">LTSALVTELTSWGYSLDTSAGTAVDCWSTLDGYMPSPTMGAVQCEDASCECTEDGHSLYVRGTADAALAVCVDCYALNAIPDTDAGYGCTACQDAATVVDGLCTCADDYTEISGECLPTTNYTDAKADSYTTATFRFIGYDTDPSDTSYVQQQTYYHTK</sequence>
<name>A0A9K3D5A5_9EUKA</name>
<organism evidence="1 2">
    <name type="scientific">Kipferlia bialata</name>
    <dbReference type="NCBI Taxonomy" id="797122"/>
    <lineage>
        <taxon>Eukaryota</taxon>
        <taxon>Metamonada</taxon>
        <taxon>Carpediemonas-like organisms</taxon>
        <taxon>Kipferlia</taxon>
    </lineage>
</organism>
<dbReference type="AlphaFoldDB" id="A0A9K3D5A5"/>
<dbReference type="Proteomes" id="UP000265618">
    <property type="component" value="Unassembled WGS sequence"/>
</dbReference>
<dbReference type="EMBL" id="BDIP01004253">
    <property type="protein sequence ID" value="GIQ88640.1"/>
    <property type="molecule type" value="Genomic_DNA"/>
</dbReference>
<proteinExistence type="predicted"/>
<protein>
    <submittedName>
        <fullName evidence="1">Uncharacterized protein</fullName>
    </submittedName>
</protein>
<evidence type="ECO:0000313" key="1">
    <source>
        <dbReference type="EMBL" id="GIQ88640.1"/>
    </source>
</evidence>
<keyword evidence="2" id="KW-1185">Reference proteome</keyword>
<accession>A0A9K3D5A5</accession>
<feature type="non-terminal residue" evidence="1">
    <location>
        <position position="1"/>
    </location>
</feature>